<evidence type="ECO:0000313" key="9">
    <source>
        <dbReference type="Proteomes" id="UP000186601"/>
    </source>
</evidence>
<dbReference type="PANTHER" id="PTHR28304">
    <property type="entry name" value="PEROXISOMAL MEMBRANE PROTEIN PEX29"/>
    <property type="match status" value="1"/>
</dbReference>
<proteinExistence type="predicted"/>
<keyword evidence="2 6" id="KW-0812">Transmembrane</keyword>
<evidence type="ECO:0000256" key="2">
    <source>
        <dbReference type="ARBA" id="ARBA00022692"/>
    </source>
</evidence>
<dbReference type="PANTHER" id="PTHR28304:SF2">
    <property type="entry name" value="PEROXISOMAL MEMBRANE PROTEIN PEX29"/>
    <property type="match status" value="1"/>
</dbReference>
<dbReference type="Pfam" id="PF06398">
    <property type="entry name" value="Pex24p"/>
    <property type="match status" value="1"/>
</dbReference>
<evidence type="ECO:0000259" key="7">
    <source>
        <dbReference type="SMART" id="SM00694"/>
    </source>
</evidence>
<dbReference type="STRING" id="98765.A0A2R6NF10"/>
<dbReference type="InterPro" id="IPR010482">
    <property type="entry name" value="TECPR1-like_DysF"/>
</dbReference>
<dbReference type="Proteomes" id="UP000186601">
    <property type="component" value="Unassembled WGS sequence"/>
</dbReference>
<evidence type="ECO:0000256" key="5">
    <source>
        <dbReference type="SAM" id="MobiDB-lite"/>
    </source>
</evidence>
<dbReference type="InterPro" id="IPR006614">
    <property type="entry name" value="Peroxin/Ferlin"/>
</dbReference>
<dbReference type="OrthoDB" id="74314at2759"/>
<gene>
    <name evidence="8" type="ORF">PHLCEN_2v13175</name>
</gene>
<dbReference type="AlphaFoldDB" id="A0A2R6NF10"/>
<protein>
    <recommendedName>
        <fullName evidence="7">Peroxin/Ferlin domain-containing protein</fullName>
    </recommendedName>
</protein>
<feature type="transmembrane region" description="Helical" evidence="6">
    <location>
        <begin position="239"/>
        <end position="258"/>
    </location>
</feature>
<evidence type="ECO:0000256" key="1">
    <source>
        <dbReference type="ARBA" id="ARBA00004141"/>
    </source>
</evidence>
<evidence type="ECO:0000256" key="6">
    <source>
        <dbReference type="SAM" id="Phobius"/>
    </source>
</evidence>
<feature type="domain" description="Peroxin/Ferlin" evidence="7">
    <location>
        <begin position="436"/>
        <end position="474"/>
    </location>
</feature>
<evidence type="ECO:0000256" key="3">
    <source>
        <dbReference type="ARBA" id="ARBA00022989"/>
    </source>
</evidence>
<accession>A0A2R6NF10</accession>
<dbReference type="GO" id="GO:0007031">
    <property type="term" value="P:peroxisome organization"/>
    <property type="evidence" value="ECO:0007669"/>
    <property type="project" value="UniProtKB-ARBA"/>
</dbReference>
<sequence length="479" mass="54015">MATLDYVDVPSCATRLHSTEPSTDLRPAPKVLTSLPHPDKSPPLGLPSTPTQATSPTKSSFNNFQQILLSSTLQIPGNAVSAPRDSKGTLRLLSTRDPLSIPITTVNFKRFVSKIGPVFWLQDRLEEVLMWRKGWKYTSVWIAAYAFICYFPRMILLLPNVIILGVLLATHPSIRHKHSISSSDLKATIIPPPPPVQSSEGSVDWLANVQAIQNLMGAVSDAHDFVFPMVPHLNYSSPYTPIILSITAITFMLLLPLINLLPLRATFFILGLVPFSLTHPFTRYSLSPALLQLVLPRLKLIRARLTRLVDNDRLEDKHWRSELREVELWENERWLLPTSGDESLQLGSCWSKVNLKPGERRAWTRGRDGWSGVADDGSGDVSSNLTFSLSPGWLFVETEEWRPDLEGTWIVSVGTDDGEFWGVHWELTPANMDADGWVYTNDTWTDPHPAPLEEWKASNGVTRRRRWIRRIYYDPATAL</sequence>
<feature type="region of interest" description="Disordered" evidence="5">
    <location>
        <begin position="15"/>
        <end position="58"/>
    </location>
</feature>
<comment type="subcellular location">
    <subcellularLocation>
        <location evidence="1">Membrane</location>
        <topology evidence="1">Multi-pass membrane protein</topology>
    </subcellularLocation>
</comment>
<keyword evidence="3 6" id="KW-1133">Transmembrane helix</keyword>
<keyword evidence="4 6" id="KW-0472">Membrane</keyword>
<feature type="transmembrane region" description="Helical" evidence="6">
    <location>
        <begin position="140"/>
        <end position="169"/>
    </location>
</feature>
<organism evidence="8 9">
    <name type="scientific">Hermanssonia centrifuga</name>
    <dbReference type="NCBI Taxonomy" id="98765"/>
    <lineage>
        <taxon>Eukaryota</taxon>
        <taxon>Fungi</taxon>
        <taxon>Dikarya</taxon>
        <taxon>Basidiomycota</taxon>
        <taxon>Agaricomycotina</taxon>
        <taxon>Agaricomycetes</taxon>
        <taxon>Polyporales</taxon>
        <taxon>Meruliaceae</taxon>
        <taxon>Hermanssonia</taxon>
    </lineage>
</organism>
<dbReference type="EMBL" id="MLYV02001300">
    <property type="protein sequence ID" value="PSR70953.1"/>
    <property type="molecule type" value="Genomic_DNA"/>
</dbReference>
<feature type="compositionally biased region" description="Polar residues" evidence="5">
    <location>
        <begin position="48"/>
        <end position="58"/>
    </location>
</feature>
<evidence type="ECO:0000313" key="8">
    <source>
        <dbReference type="EMBL" id="PSR70953.1"/>
    </source>
</evidence>
<dbReference type="GO" id="GO:0005778">
    <property type="term" value="C:peroxisomal membrane"/>
    <property type="evidence" value="ECO:0007669"/>
    <property type="project" value="TreeGrafter"/>
</dbReference>
<reference evidence="8 9" key="1">
    <citation type="submission" date="2018-02" db="EMBL/GenBank/DDBJ databases">
        <title>Genome sequence of the basidiomycete white-rot fungus Phlebia centrifuga.</title>
        <authorList>
            <person name="Granchi Z."/>
            <person name="Peng M."/>
            <person name="de Vries R.P."/>
            <person name="Hilden K."/>
            <person name="Makela M.R."/>
            <person name="Grigoriev I."/>
            <person name="Riley R."/>
        </authorList>
    </citation>
    <scope>NUCLEOTIDE SEQUENCE [LARGE SCALE GENOMIC DNA]</scope>
    <source>
        <strain evidence="8 9">FBCC195</strain>
    </source>
</reference>
<dbReference type="SMART" id="SM00694">
    <property type="entry name" value="DysFC"/>
    <property type="match status" value="1"/>
</dbReference>
<comment type="caution">
    <text evidence="8">The sequence shown here is derived from an EMBL/GenBank/DDBJ whole genome shotgun (WGS) entry which is preliminary data.</text>
</comment>
<evidence type="ECO:0000256" key="4">
    <source>
        <dbReference type="ARBA" id="ARBA00023136"/>
    </source>
</evidence>
<name>A0A2R6NF10_9APHY</name>
<dbReference type="InterPro" id="IPR052816">
    <property type="entry name" value="Peroxisomal_Membrane_PEX28-32"/>
</dbReference>
<keyword evidence="9" id="KW-1185">Reference proteome</keyword>